<dbReference type="SUPFAM" id="SSF55846">
    <property type="entry name" value="N-acetylmuramoyl-L-alanine amidase-like"/>
    <property type="match status" value="1"/>
</dbReference>
<dbReference type="EMBL" id="JAAECS010000013">
    <property type="protein sequence ID" value="MCJ1990606.1"/>
    <property type="molecule type" value="Genomic_DNA"/>
</dbReference>
<feature type="region of interest" description="Disordered" evidence="3">
    <location>
        <begin position="596"/>
        <end position="633"/>
    </location>
</feature>
<gene>
    <name evidence="7" type="ORF">GYN21_10320</name>
</gene>
<keyword evidence="2" id="KW-0378">Hydrolase</keyword>
<dbReference type="InterPro" id="IPR036505">
    <property type="entry name" value="Amidase/PGRP_sf"/>
</dbReference>
<name>A0ABT0AVF4_9LACT</name>
<dbReference type="Gene3D" id="1.10.530.10">
    <property type="match status" value="1"/>
</dbReference>
<dbReference type="RefSeq" id="WP_338127533.1">
    <property type="nucleotide sequence ID" value="NZ_JAAECS010000013.1"/>
</dbReference>
<dbReference type="Gene3D" id="3.40.80.10">
    <property type="entry name" value="Peptidoglycan recognition protein-like"/>
    <property type="match status" value="1"/>
</dbReference>
<evidence type="ECO:0000313" key="8">
    <source>
        <dbReference type="Proteomes" id="UP001522450"/>
    </source>
</evidence>
<keyword evidence="4" id="KW-1133">Transmembrane helix</keyword>
<dbReference type="PANTHER" id="PTHR33308:SF9">
    <property type="entry name" value="PEPTIDOGLYCAN HYDROLASE FLGJ"/>
    <property type="match status" value="1"/>
</dbReference>
<dbReference type="InterPro" id="IPR051056">
    <property type="entry name" value="Glycosyl_Hydrolase_73"/>
</dbReference>
<reference evidence="7 8" key="1">
    <citation type="journal article" date="2022" name="Microbiol. Res.">
        <title>Comparative genome analysis, predicted lifestyle and antimicrobial strategies of Lactococcus carnosus and Lactococcus paracarnosus isolated from meat.</title>
        <authorList>
            <person name="Werum V."/>
            <person name="Ehrmann M."/>
            <person name="Vogel R."/>
            <person name="Hilgarth M."/>
        </authorList>
    </citation>
    <scope>NUCLEOTIDE SEQUENCE [LARGE SCALE GENOMIC DNA]</scope>
    <source>
        <strain evidence="7 8">TMW22177</strain>
    </source>
</reference>
<organism evidence="7 8">
    <name type="scientific">Pseudolactococcus carnosus</name>
    <dbReference type="NCBI Taxonomy" id="2749961"/>
    <lineage>
        <taxon>Bacteria</taxon>
        <taxon>Bacillati</taxon>
        <taxon>Bacillota</taxon>
        <taxon>Bacilli</taxon>
        <taxon>Lactobacillales</taxon>
        <taxon>Streptococcaceae</taxon>
        <taxon>Pseudolactococcus</taxon>
    </lineage>
</organism>
<dbReference type="Gene3D" id="4.10.80.30">
    <property type="entry name" value="DNA polymerase, domain 6"/>
    <property type="match status" value="1"/>
</dbReference>
<evidence type="ECO:0000259" key="6">
    <source>
        <dbReference type="SMART" id="SM00644"/>
    </source>
</evidence>
<evidence type="ECO:0000259" key="5">
    <source>
        <dbReference type="SMART" id="SM00047"/>
    </source>
</evidence>
<evidence type="ECO:0000313" key="7">
    <source>
        <dbReference type="EMBL" id="MCJ1990606.1"/>
    </source>
</evidence>
<dbReference type="SMART" id="SM00047">
    <property type="entry name" value="LYZ2"/>
    <property type="match status" value="1"/>
</dbReference>
<evidence type="ECO:0000256" key="4">
    <source>
        <dbReference type="SAM" id="Phobius"/>
    </source>
</evidence>
<evidence type="ECO:0000256" key="2">
    <source>
        <dbReference type="ARBA" id="ARBA00022801"/>
    </source>
</evidence>
<evidence type="ECO:0000256" key="1">
    <source>
        <dbReference type="ARBA" id="ARBA00010266"/>
    </source>
</evidence>
<sequence length="822" mass="91743">MYYSNCREKQRNIQVVVAIVLLIGMFISIKVSASAVNDYIINNNIKPANETLQLGRIYNQDPKINGNLNMNYDDGKPKMIIIHEIGVDGGTINGSIDYMVRTQDSAFVHAFVDDSRLITIADKSKKSWGSGGYGNRYGIQIEQMRVTSKAAFYKQIATLANWTAQQMVKYDMGAPKLMSSPSTPQRNDLSTKPDGNLATHKMISYKYNQTTDHVDPDEYWARFGYDINQFRDLVATYYNGNQVKQNVGYLDTLGITGEGNTIKVRGWHYSPKKYEFLFIMDADTGKEISRQQVSQPEIRNDVKSVYKYNNAEKSGFNKVLWVPRGKTIYVMSRKTDDPKGNDSGGADDIRFSSNVIKTFSNRGYLDSVSLNGNTLSMRAWFWAGQSYKYQFVFALDATTGKELSRKAANIETRVDVKRALNNLTNSEKSGVKVQLAVPIDKNIKIMIRRTNDPKGNERGGKSDYIFGGKTISSYKSKFNQNSLSVAGTTLSTRGWFWTQQATYKYQYIFVMDKNTNQELARKLTPILNRSDVKNYLGNLKGTNQTGFDTSIKLPGNKQAYIMVRRTNDPKGNGIGGYTEISFPNKVVQTKATLPVKPVKPSQPAKPSQPVKPSQPAKPSQPVKPSQPAKIDLTGTNDTQKAWFNALYASAQQLAKANDLFPSVMMSQAIAESAWGQSELAKTGNNLFGVKADPSWTGAVVNRLTLENTTAANQTVTGYRTEAEGRAGKPATTFVLANKGTPYYIYTGFRKYASQSESLRDYVTKIKTTVNGSTYRYQGAWRSKAGSYQNAAHALKLGGYATAPDYATNLTNRIEKYKLYVLD</sequence>
<comment type="similarity">
    <text evidence="1">Belongs to the glycosyl hydrolase 73 family.</text>
</comment>
<dbReference type="PANTHER" id="PTHR33308">
    <property type="entry name" value="PEPTIDOGLYCAN HYDROLASE FLGJ"/>
    <property type="match status" value="1"/>
</dbReference>
<dbReference type="Proteomes" id="UP001522450">
    <property type="component" value="Unassembled WGS sequence"/>
</dbReference>
<keyword evidence="8" id="KW-1185">Reference proteome</keyword>
<proteinExistence type="inferred from homology"/>
<dbReference type="InterPro" id="IPR002502">
    <property type="entry name" value="Amidase_domain"/>
</dbReference>
<feature type="domain" description="N-acetylmuramoyl-L-alanine amidase" evidence="6">
    <location>
        <begin position="65"/>
        <end position="217"/>
    </location>
</feature>
<dbReference type="SMART" id="SM00644">
    <property type="entry name" value="Ami_2"/>
    <property type="match status" value="1"/>
</dbReference>
<protein>
    <submittedName>
        <fullName evidence="7">Uncharacterized protein</fullName>
    </submittedName>
</protein>
<accession>A0ABT0AVF4</accession>
<keyword evidence="4" id="KW-0472">Membrane</keyword>
<feature type="transmembrane region" description="Helical" evidence="4">
    <location>
        <begin position="12"/>
        <end position="33"/>
    </location>
</feature>
<evidence type="ECO:0000256" key="3">
    <source>
        <dbReference type="SAM" id="MobiDB-lite"/>
    </source>
</evidence>
<feature type="domain" description="Mannosyl-glycoprotein endo-beta-N-acetylglucosamidase-like" evidence="5">
    <location>
        <begin position="631"/>
        <end position="822"/>
    </location>
</feature>
<dbReference type="Pfam" id="PF01832">
    <property type="entry name" value="Glucosaminidase"/>
    <property type="match status" value="1"/>
</dbReference>
<dbReference type="CDD" id="cd06583">
    <property type="entry name" value="PGRP"/>
    <property type="match status" value="1"/>
</dbReference>
<keyword evidence="4" id="KW-0812">Transmembrane</keyword>
<dbReference type="InterPro" id="IPR002901">
    <property type="entry name" value="MGlyc_endo_b_GlcNAc-like_dom"/>
</dbReference>
<comment type="caution">
    <text evidence="7">The sequence shown here is derived from an EMBL/GenBank/DDBJ whole genome shotgun (WGS) entry which is preliminary data.</text>
</comment>